<dbReference type="InterPro" id="IPR050857">
    <property type="entry name" value="D-2-hydroxyacid_DH"/>
</dbReference>
<evidence type="ECO:0000259" key="5">
    <source>
        <dbReference type="Pfam" id="PF00389"/>
    </source>
</evidence>
<evidence type="ECO:0000256" key="3">
    <source>
        <dbReference type="ARBA" id="ARBA00023027"/>
    </source>
</evidence>
<dbReference type="AlphaFoldDB" id="A0A415E7P8"/>
<dbReference type="GO" id="GO:0051287">
    <property type="term" value="F:NAD binding"/>
    <property type="evidence" value="ECO:0007669"/>
    <property type="project" value="InterPro"/>
</dbReference>
<dbReference type="OrthoDB" id="9805416at2"/>
<dbReference type="Pfam" id="PF02826">
    <property type="entry name" value="2-Hacid_dh_C"/>
    <property type="match status" value="1"/>
</dbReference>
<proteinExistence type="inferred from homology"/>
<dbReference type="Gene3D" id="3.40.50.720">
    <property type="entry name" value="NAD(P)-binding Rossmann-like Domain"/>
    <property type="match status" value="2"/>
</dbReference>
<dbReference type="InterPro" id="IPR036291">
    <property type="entry name" value="NAD(P)-bd_dom_sf"/>
</dbReference>
<reference evidence="7 8" key="1">
    <citation type="submission" date="2018-08" db="EMBL/GenBank/DDBJ databases">
        <title>A genome reference for cultivated species of the human gut microbiota.</title>
        <authorList>
            <person name="Zou Y."/>
            <person name="Xue W."/>
            <person name="Luo G."/>
        </authorList>
    </citation>
    <scope>NUCLEOTIDE SEQUENCE [LARGE SCALE GENOMIC DNA]</scope>
    <source>
        <strain evidence="7 8">AM07-24</strain>
    </source>
</reference>
<dbReference type="EMBL" id="QRMS01000001">
    <property type="protein sequence ID" value="RHJ89700.1"/>
    <property type="molecule type" value="Genomic_DNA"/>
</dbReference>
<dbReference type="Proteomes" id="UP000284841">
    <property type="component" value="Unassembled WGS sequence"/>
</dbReference>
<dbReference type="Pfam" id="PF00389">
    <property type="entry name" value="2-Hacid_dh"/>
    <property type="match status" value="1"/>
</dbReference>
<dbReference type="CDD" id="cd12173">
    <property type="entry name" value="PGDH_4"/>
    <property type="match status" value="1"/>
</dbReference>
<dbReference type="SUPFAM" id="SSF52283">
    <property type="entry name" value="Formate/glycerate dehydrogenase catalytic domain-like"/>
    <property type="match status" value="1"/>
</dbReference>
<accession>A0A415E7P8</accession>
<dbReference type="PANTHER" id="PTHR42789">
    <property type="entry name" value="D-ISOMER SPECIFIC 2-HYDROXYACID DEHYDROGENASE FAMILY PROTEIN (AFU_ORTHOLOGUE AFUA_6G10090)"/>
    <property type="match status" value="1"/>
</dbReference>
<dbReference type="InterPro" id="IPR006140">
    <property type="entry name" value="D-isomer_DH_NAD-bd"/>
</dbReference>
<dbReference type="PANTHER" id="PTHR42789:SF1">
    <property type="entry name" value="D-ISOMER SPECIFIC 2-HYDROXYACID DEHYDROGENASE FAMILY PROTEIN (AFU_ORTHOLOGUE AFUA_6G10090)"/>
    <property type="match status" value="1"/>
</dbReference>
<evidence type="ECO:0000256" key="1">
    <source>
        <dbReference type="ARBA" id="ARBA00005854"/>
    </source>
</evidence>
<feature type="domain" description="D-isomer specific 2-hydroxyacid dehydrogenase NAD-binding" evidence="6">
    <location>
        <begin position="124"/>
        <end position="302"/>
    </location>
</feature>
<sequence length="352" mass="38744">MWKTFWKQPTRKERSMLTLFKPYGDILAEQRRYGHIVNVVGVNEPEGPARVAEIRKKMKNCDILQADVDIAVNKELIEGADNLRAIVCTSIGTDYVDIPEMTKAGIPVANNPDFCIEAVAEFAMSLMFSIVRRVPKAVNGVADNNWLIRYQSGGIELKGKTLGLVGFGRIGREVARMASGIGMKVIAFDQYINTDLAKSMGVTSVEIEELYAQADVISIHCPLTEETKGMIDKTALERMKNGAYLINVSRGGIIVEEDIMAFIKNGKLAGVALDVLGTEPPAKSHPLIGLADQNVIITPHMAWNTHEADEKAFLHTLEQIKAISEGRVPPSVVNREALSNPRLEGWFQNGEA</sequence>
<evidence type="ECO:0000313" key="7">
    <source>
        <dbReference type="EMBL" id="RHJ89700.1"/>
    </source>
</evidence>
<name>A0A415E7P8_9FIRM</name>
<dbReference type="PROSITE" id="PS00670">
    <property type="entry name" value="D_2_HYDROXYACID_DH_2"/>
    <property type="match status" value="1"/>
</dbReference>
<evidence type="ECO:0000256" key="2">
    <source>
        <dbReference type="ARBA" id="ARBA00023002"/>
    </source>
</evidence>
<evidence type="ECO:0000313" key="8">
    <source>
        <dbReference type="Proteomes" id="UP000284841"/>
    </source>
</evidence>
<dbReference type="FunFam" id="3.40.50.720:FF:000203">
    <property type="entry name" value="D-3-phosphoglycerate dehydrogenase (SerA)"/>
    <property type="match status" value="1"/>
</dbReference>
<evidence type="ECO:0008006" key="9">
    <source>
        <dbReference type="Google" id="ProtNLM"/>
    </source>
</evidence>
<keyword evidence="8" id="KW-1185">Reference proteome</keyword>
<comment type="caution">
    <text evidence="7">The sequence shown here is derived from an EMBL/GenBank/DDBJ whole genome shotgun (WGS) entry which is preliminary data.</text>
</comment>
<keyword evidence="2 4" id="KW-0560">Oxidoreductase</keyword>
<evidence type="ECO:0000259" key="6">
    <source>
        <dbReference type="Pfam" id="PF02826"/>
    </source>
</evidence>
<gene>
    <name evidence="7" type="ORF">DW099_03800</name>
</gene>
<dbReference type="GO" id="GO:0016616">
    <property type="term" value="F:oxidoreductase activity, acting on the CH-OH group of donors, NAD or NADP as acceptor"/>
    <property type="evidence" value="ECO:0007669"/>
    <property type="project" value="InterPro"/>
</dbReference>
<dbReference type="STRING" id="1776384.GCA_900086585_03051"/>
<keyword evidence="3" id="KW-0520">NAD</keyword>
<protein>
    <recommendedName>
        <fullName evidence="9">C-terminal binding protein</fullName>
    </recommendedName>
</protein>
<dbReference type="PROSITE" id="PS00671">
    <property type="entry name" value="D_2_HYDROXYACID_DH_3"/>
    <property type="match status" value="1"/>
</dbReference>
<dbReference type="InterPro" id="IPR006139">
    <property type="entry name" value="D-isomer_2_OHA_DH_cat_dom"/>
</dbReference>
<feature type="domain" description="D-isomer specific 2-hydroxyacid dehydrogenase catalytic" evidence="5">
    <location>
        <begin position="51"/>
        <end position="334"/>
    </location>
</feature>
<dbReference type="SUPFAM" id="SSF51735">
    <property type="entry name" value="NAD(P)-binding Rossmann-fold domains"/>
    <property type="match status" value="1"/>
</dbReference>
<dbReference type="InterPro" id="IPR029753">
    <property type="entry name" value="D-isomer_DH_CS"/>
</dbReference>
<evidence type="ECO:0000256" key="4">
    <source>
        <dbReference type="RuleBase" id="RU003719"/>
    </source>
</evidence>
<comment type="similarity">
    <text evidence="1 4">Belongs to the D-isomer specific 2-hydroxyacid dehydrogenase family.</text>
</comment>
<organism evidence="7 8">
    <name type="scientific">Emergencia timonensis</name>
    <dbReference type="NCBI Taxonomy" id="1776384"/>
    <lineage>
        <taxon>Bacteria</taxon>
        <taxon>Bacillati</taxon>
        <taxon>Bacillota</taxon>
        <taxon>Clostridia</taxon>
        <taxon>Peptostreptococcales</taxon>
        <taxon>Anaerovoracaceae</taxon>
        <taxon>Emergencia</taxon>
    </lineage>
</organism>